<feature type="compositionally biased region" description="Basic and acidic residues" evidence="10">
    <location>
        <begin position="438"/>
        <end position="455"/>
    </location>
</feature>
<protein>
    <submittedName>
        <fullName evidence="12">Type VII secretion protein EccB</fullName>
    </submittedName>
</protein>
<feature type="transmembrane region" description="Helical" evidence="11">
    <location>
        <begin position="40"/>
        <end position="61"/>
    </location>
</feature>
<dbReference type="AlphaFoldDB" id="A0A6G2BG70"/>
<keyword evidence="7" id="KW-0067">ATP-binding</keyword>
<gene>
    <name evidence="12" type="primary">eccB</name>
    <name evidence="12" type="ORF">F0L17_19575</name>
</gene>
<reference evidence="12 13" key="1">
    <citation type="submission" date="2019-11" db="EMBL/GenBank/DDBJ databases">
        <authorList>
            <person name="Yuan L."/>
        </authorList>
    </citation>
    <scope>NUCLEOTIDE SEQUENCE [LARGE SCALE GENOMIC DNA]</scope>
    <source>
        <strain evidence="12 13">TRM43335</strain>
    </source>
</reference>
<evidence type="ECO:0000256" key="3">
    <source>
        <dbReference type="ARBA" id="ARBA00022475"/>
    </source>
</evidence>
<evidence type="ECO:0000256" key="10">
    <source>
        <dbReference type="SAM" id="MobiDB-lite"/>
    </source>
</evidence>
<dbReference type="PANTHER" id="PTHR40765:SF2">
    <property type="entry name" value="ESX-2 SECRETION SYSTEM ATPASE ECCB2"/>
    <property type="match status" value="1"/>
</dbReference>
<feature type="compositionally biased region" description="Polar residues" evidence="10">
    <location>
        <begin position="481"/>
        <end position="503"/>
    </location>
</feature>
<dbReference type="GO" id="GO:0005886">
    <property type="term" value="C:plasma membrane"/>
    <property type="evidence" value="ECO:0007669"/>
    <property type="project" value="UniProtKB-SubCell"/>
</dbReference>
<accession>A0A6G2BG70</accession>
<keyword evidence="8 11" id="KW-1133">Transmembrane helix</keyword>
<feature type="compositionally biased region" description="Polar residues" evidence="10">
    <location>
        <begin position="456"/>
        <end position="465"/>
    </location>
</feature>
<dbReference type="InterPro" id="IPR044857">
    <property type="entry name" value="T7SS_EccB_R1"/>
</dbReference>
<keyword evidence="9 11" id="KW-0472">Membrane</keyword>
<dbReference type="RefSeq" id="WP_155072079.1">
    <property type="nucleotide sequence ID" value="NZ_WIXO01000001.1"/>
</dbReference>
<dbReference type="NCBIfam" id="TIGR03919">
    <property type="entry name" value="T7SS_EccB"/>
    <property type="match status" value="1"/>
</dbReference>
<keyword evidence="6" id="KW-0378">Hydrolase</keyword>
<comment type="caution">
    <text evidence="12">The sequence shown here is derived from an EMBL/GenBank/DDBJ whole genome shotgun (WGS) entry which is preliminary data.</text>
</comment>
<evidence type="ECO:0000256" key="4">
    <source>
        <dbReference type="ARBA" id="ARBA00022692"/>
    </source>
</evidence>
<name>A0A6G2BG70_9ACTN</name>
<evidence type="ECO:0000256" key="2">
    <source>
        <dbReference type="ARBA" id="ARBA00008149"/>
    </source>
</evidence>
<keyword evidence="3" id="KW-1003">Cell membrane</keyword>
<feature type="region of interest" description="Disordered" evidence="10">
    <location>
        <begin position="433"/>
        <end position="503"/>
    </location>
</feature>
<dbReference type="Gene3D" id="2.40.50.910">
    <property type="entry name" value="Type VII secretion system EccB, repeat 3 domain"/>
    <property type="match status" value="1"/>
</dbReference>
<comment type="similarity">
    <text evidence="2">Belongs to the EccB family.</text>
</comment>
<dbReference type="GO" id="GO:0005524">
    <property type="term" value="F:ATP binding"/>
    <property type="evidence" value="ECO:0007669"/>
    <property type="project" value="UniProtKB-KW"/>
</dbReference>
<dbReference type="PANTHER" id="PTHR40765">
    <property type="entry name" value="ESX-2 SECRETION SYSTEM ATPASE ECCB2"/>
    <property type="match status" value="1"/>
</dbReference>
<dbReference type="GO" id="GO:0005576">
    <property type="term" value="C:extracellular region"/>
    <property type="evidence" value="ECO:0007669"/>
    <property type="project" value="TreeGrafter"/>
</dbReference>
<evidence type="ECO:0000256" key="6">
    <source>
        <dbReference type="ARBA" id="ARBA00022801"/>
    </source>
</evidence>
<evidence type="ECO:0000256" key="9">
    <source>
        <dbReference type="ARBA" id="ARBA00023136"/>
    </source>
</evidence>
<evidence type="ECO:0000313" key="12">
    <source>
        <dbReference type="EMBL" id="MTE21275.1"/>
    </source>
</evidence>
<keyword evidence="4 11" id="KW-0812">Transmembrane</keyword>
<dbReference type="OrthoDB" id="3847604at2"/>
<dbReference type="Gene3D" id="3.30.2390.20">
    <property type="entry name" value="Type VII secretion system EccB, repeat 1 domain"/>
    <property type="match status" value="1"/>
</dbReference>
<dbReference type="EMBL" id="WIXO01000001">
    <property type="protein sequence ID" value="MTE21275.1"/>
    <property type="molecule type" value="Genomic_DNA"/>
</dbReference>
<comment type="subcellular location">
    <subcellularLocation>
        <location evidence="1">Cell membrane</location>
        <topology evidence="1">Single-pass membrane protein</topology>
    </subcellularLocation>
</comment>
<keyword evidence="13" id="KW-1185">Reference proteome</keyword>
<dbReference type="InterPro" id="IPR007795">
    <property type="entry name" value="T7SS_EccB"/>
</dbReference>
<evidence type="ECO:0000256" key="5">
    <source>
        <dbReference type="ARBA" id="ARBA00022741"/>
    </source>
</evidence>
<dbReference type="GO" id="GO:0016787">
    <property type="term" value="F:hydrolase activity"/>
    <property type="evidence" value="ECO:0007669"/>
    <property type="project" value="UniProtKB-KW"/>
</dbReference>
<evidence type="ECO:0000256" key="7">
    <source>
        <dbReference type="ARBA" id="ARBA00022840"/>
    </source>
</evidence>
<proteinExistence type="inferred from homology"/>
<dbReference type="InterPro" id="IPR042485">
    <property type="entry name" value="T7SS_EccB_R3"/>
</dbReference>
<evidence type="ECO:0000256" key="1">
    <source>
        <dbReference type="ARBA" id="ARBA00004162"/>
    </source>
</evidence>
<dbReference type="Proteomes" id="UP000473014">
    <property type="component" value="Unassembled WGS sequence"/>
</dbReference>
<keyword evidence="5" id="KW-0547">Nucleotide-binding</keyword>
<organism evidence="12 13">
    <name type="scientific">Streptomyces taklimakanensis</name>
    <dbReference type="NCBI Taxonomy" id="2569853"/>
    <lineage>
        <taxon>Bacteria</taxon>
        <taxon>Bacillati</taxon>
        <taxon>Actinomycetota</taxon>
        <taxon>Actinomycetes</taxon>
        <taxon>Kitasatosporales</taxon>
        <taxon>Streptomycetaceae</taxon>
        <taxon>Streptomyces</taxon>
    </lineage>
</organism>
<dbReference type="Pfam" id="PF05108">
    <property type="entry name" value="T7SS_ESX1_EccB"/>
    <property type="match status" value="1"/>
</dbReference>
<evidence type="ECO:0000313" key="13">
    <source>
        <dbReference type="Proteomes" id="UP000473014"/>
    </source>
</evidence>
<evidence type="ECO:0000256" key="8">
    <source>
        <dbReference type="ARBA" id="ARBA00022989"/>
    </source>
</evidence>
<evidence type="ECO:0000256" key="11">
    <source>
        <dbReference type="SAM" id="Phobius"/>
    </source>
</evidence>
<sequence>MASRRDELNAYTFAKKRLVSAFLQPSPTGTEEGAPRPLRAVLPGLVVGAVILAGFGAWGMFKPKAPKGWDNPGEKVIIGSDSTTRYVVLETKGKKQLHPVLNLASAKLLLDPSKFGIVEVDEKILDSGRIPHGATIGIPYAPDRLPDRNEATEAKRWAVCVQPGDDGVQEAVFVLADRDEKRVEGRNRLRDGEVMYVRDQDGGLHIVDARGTAYPVDADDNLLRTVVGNARPQDVSDDWLKTFEQGDEIRFPRAIDGTGTPAGAPGSLDAETNRIGMVLRAPSGTGHQHYVVLEEQIRPVTDFMAKLLLNSPASVPLGQQGQAREVSAGAIRPEDTFYGSDLDWPETEASTVNQADGGRDALCNVLREVDEKKGTTTLSTWAGEDYPATLPNGATSAYVTPGSGLLFRQIKGEETGSGGVFLVTDTGLRYAVQANTDSGRDESEIGTDGKKEDPRQSAQEGNQAQIRLGYEGARPVPVPANWSSFLPTGPRLSTSAAKQPQGS</sequence>